<comment type="similarity">
    <text evidence="2">Belongs to the GtrA family.</text>
</comment>
<name>A0ABW4B8C5_9GAMM</name>
<keyword evidence="4 6" id="KW-1133">Transmembrane helix</keyword>
<dbReference type="EMBL" id="JBHTMN010000018">
    <property type="protein sequence ID" value="MFD1384895.1"/>
    <property type="molecule type" value="Genomic_DNA"/>
</dbReference>
<evidence type="ECO:0000256" key="3">
    <source>
        <dbReference type="ARBA" id="ARBA00022692"/>
    </source>
</evidence>
<keyword evidence="9" id="KW-1185">Reference proteome</keyword>
<proteinExistence type="inferred from homology"/>
<evidence type="ECO:0000256" key="1">
    <source>
        <dbReference type="ARBA" id="ARBA00004141"/>
    </source>
</evidence>
<dbReference type="Proteomes" id="UP001597059">
    <property type="component" value="Unassembled WGS sequence"/>
</dbReference>
<reference evidence="9" key="1">
    <citation type="journal article" date="2019" name="Int. J. Syst. Evol. Microbiol.">
        <title>The Global Catalogue of Microorganisms (GCM) 10K type strain sequencing project: providing services to taxonomists for standard genome sequencing and annotation.</title>
        <authorList>
            <consortium name="The Broad Institute Genomics Platform"/>
            <consortium name="The Broad Institute Genome Sequencing Center for Infectious Disease"/>
            <person name="Wu L."/>
            <person name="Ma J."/>
        </authorList>
    </citation>
    <scope>NUCLEOTIDE SEQUENCE [LARGE SCALE GENOMIC DNA]</scope>
    <source>
        <strain evidence="9">JCM 30774</strain>
    </source>
</reference>
<dbReference type="PANTHER" id="PTHR38459:SF1">
    <property type="entry name" value="PROPHAGE BACTOPRENOL-LINKED GLUCOSE TRANSLOCASE HOMOLOG"/>
    <property type="match status" value="1"/>
</dbReference>
<sequence length="132" mass="15319">MTRQFLQFGSVGALGFIVDASVLWILSHWLPYEVARALSFWAAVTSNWWFNRIFTFKEARRDERAHHQWGRFFCASLIGFIPNWGLFVLLMEWGSQLSISNWPIYPYAALIPGILAGMIINFSLSKIWVFKA</sequence>
<dbReference type="PANTHER" id="PTHR38459">
    <property type="entry name" value="PROPHAGE BACTOPRENOL-LINKED GLUCOSE TRANSLOCASE HOMOLOG"/>
    <property type="match status" value="1"/>
</dbReference>
<evidence type="ECO:0000256" key="4">
    <source>
        <dbReference type="ARBA" id="ARBA00022989"/>
    </source>
</evidence>
<feature type="transmembrane region" description="Helical" evidence="6">
    <location>
        <begin position="71"/>
        <end position="92"/>
    </location>
</feature>
<dbReference type="InterPro" id="IPR007267">
    <property type="entry name" value="GtrA_DPMS_TM"/>
</dbReference>
<dbReference type="RefSeq" id="WP_377369550.1">
    <property type="nucleotide sequence ID" value="NZ_JBHTMN010000018.1"/>
</dbReference>
<keyword evidence="3 6" id="KW-0812">Transmembrane</keyword>
<feature type="domain" description="GtrA/DPMS transmembrane" evidence="7">
    <location>
        <begin position="7"/>
        <end position="130"/>
    </location>
</feature>
<dbReference type="Pfam" id="PF04138">
    <property type="entry name" value="GtrA_DPMS_TM"/>
    <property type="match status" value="1"/>
</dbReference>
<feature type="transmembrane region" description="Helical" evidence="6">
    <location>
        <begin position="30"/>
        <end position="50"/>
    </location>
</feature>
<dbReference type="InterPro" id="IPR051401">
    <property type="entry name" value="GtrA_CellWall_Glycosyl"/>
</dbReference>
<comment type="caution">
    <text evidence="8">The sequence shown here is derived from an EMBL/GenBank/DDBJ whole genome shotgun (WGS) entry which is preliminary data.</text>
</comment>
<evidence type="ECO:0000259" key="7">
    <source>
        <dbReference type="Pfam" id="PF04138"/>
    </source>
</evidence>
<evidence type="ECO:0000256" key="2">
    <source>
        <dbReference type="ARBA" id="ARBA00009399"/>
    </source>
</evidence>
<comment type="subcellular location">
    <subcellularLocation>
        <location evidence="1">Membrane</location>
        <topology evidence="1">Multi-pass membrane protein</topology>
    </subcellularLocation>
</comment>
<feature type="transmembrane region" description="Helical" evidence="6">
    <location>
        <begin position="104"/>
        <end position="124"/>
    </location>
</feature>
<evidence type="ECO:0000256" key="5">
    <source>
        <dbReference type="ARBA" id="ARBA00023136"/>
    </source>
</evidence>
<organism evidence="8 9">
    <name type="scientific">Rhodanobacter aciditrophus</name>
    <dbReference type="NCBI Taxonomy" id="1623218"/>
    <lineage>
        <taxon>Bacteria</taxon>
        <taxon>Pseudomonadati</taxon>
        <taxon>Pseudomonadota</taxon>
        <taxon>Gammaproteobacteria</taxon>
        <taxon>Lysobacterales</taxon>
        <taxon>Rhodanobacteraceae</taxon>
        <taxon>Rhodanobacter</taxon>
    </lineage>
</organism>
<evidence type="ECO:0000313" key="9">
    <source>
        <dbReference type="Proteomes" id="UP001597059"/>
    </source>
</evidence>
<protein>
    <submittedName>
        <fullName evidence="8">GtrA family protein</fullName>
    </submittedName>
</protein>
<evidence type="ECO:0000313" key="8">
    <source>
        <dbReference type="EMBL" id="MFD1384895.1"/>
    </source>
</evidence>
<gene>
    <name evidence="8" type="ORF">ACFQ45_16120</name>
</gene>
<accession>A0ABW4B8C5</accession>
<keyword evidence="5 6" id="KW-0472">Membrane</keyword>
<evidence type="ECO:0000256" key="6">
    <source>
        <dbReference type="SAM" id="Phobius"/>
    </source>
</evidence>